<evidence type="ECO:0000259" key="4">
    <source>
        <dbReference type="Pfam" id="PF14389"/>
    </source>
</evidence>
<evidence type="ECO:0000256" key="2">
    <source>
        <dbReference type="SAM" id="MobiDB-lite"/>
    </source>
</evidence>
<accession>A0ABR0XNJ8</accession>
<keyword evidence="6" id="KW-1185">Reference proteome</keyword>
<dbReference type="InterPro" id="IPR025757">
    <property type="entry name" value="MIP1_Leuzipper"/>
</dbReference>
<gene>
    <name evidence="5" type="ORF">DH2020_004116</name>
</gene>
<name>A0ABR0XNJ8_REHGL</name>
<evidence type="ECO:0000256" key="1">
    <source>
        <dbReference type="SAM" id="Coils"/>
    </source>
</evidence>
<evidence type="ECO:0000313" key="6">
    <source>
        <dbReference type="Proteomes" id="UP001318860"/>
    </source>
</evidence>
<comment type="caution">
    <text evidence="5">The sequence shown here is derived from an EMBL/GenBank/DDBJ whole genome shotgun (WGS) entry which is preliminary data.</text>
</comment>
<protein>
    <submittedName>
        <fullName evidence="5">Uncharacterized protein</fullName>
    </submittedName>
</protein>
<sequence length="577" mass="65738">MASSCNGRLQMIKFLKKFDKEKVEMQSSRMMNAEKPTTSRRGSIRERKMALQQDVDKLKKRLRHEENVHRALERAFTRPLGALPRLPPYLPPDVSFTLELLAEVAVLEEEVVRLEEKVVHVRQGLYQEAVYISSSKKSIDNSSDLCDTGPVKDPKLKQSKLSLQKEANSAAIMGNNLPSISDERRGKENQSSTNSSKNKQQLQNSKTQTVRTPVKKLPVERRSADKRLDPKKLQLESRVKKDHEGSDTIRQEKISPVDDGPNKISETILKCLMNIFLRMSSKKSRSTAETLPSFSALNSSEIFACTEFKDPYSICSKFGKRDIGPYKHLFAIEATSINPNQTTIFLVQRLKLLFDKLASVELKGLTHQEKLAFWINIYNSCMMNAFIEYGIPDSPEVVVELMQKPLVSQATVNVGGHILNAITIEHFILRLPYHSNYTFSKCAKYDEMTTRNMFGLDLSEPLVTFALSCGSWSSPAVRVYTASQVENQLETAKREYLQAAIGISTTQKFIAIPKLLDWYLLDFAKDIESLLDWVCLQLPCELGKEAMKCIERKKDEPLLQSLRIMPYEFSFRYLLQS</sequence>
<evidence type="ECO:0000313" key="5">
    <source>
        <dbReference type="EMBL" id="KAK6160735.1"/>
    </source>
</evidence>
<dbReference type="InterPro" id="IPR006869">
    <property type="entry name" value="DUF547"/>
</dbReference>
<dbReference type="PANTHER" id="PTHR46248">
    <property type="entry name" value="EXPRESSED PROTEIN"/>
    <property type="match status" value="1"/>
</dbReference>
<keyword evidence="1" id="KW-0175">Coiled coil</keyword>
<proteinExistence type="predicted"/>
<dbReference type="Proteomes" id="UP001318860">
    <property type="component" value="Unassembled WGS sequence"/>
</dbReference>
<feature type="domain" description="Ternary complex factor MIP1 leucine-zipper" evidence="4">
    <location>
        <begin position="45"/>
        <end position="128"/>
    </location>
</feature>
<feature type="compositionally biased region" description="Low complexity" evidence="2">
    <location>
        <begin position="189"/>
        <end position="209"/>
    </location>
</feature>
<reference evidence="5 6" key="1">
    <citation type="journal article" date="2021" name="Comput. Struct. Biotechnol. J.">
        <title>De novo genome assembly of the potent medicinal plant Rehmannia glutinosa using nanopore technology.</title>
        <authorList>
            <person name="Ma L."/>
            <person name="Dong C."/>
            <person name="Song C."/>
            <person name="Wang X."/>
            <person name="Zheng X."/>
            <person name="Niu Y."/>
            <person name="Chen S."/>
            <person name="Feng W."/>
        </authorList>
    </citation>
    <scope>NUCLEOTIDE SEQUENCE [LARGE SCALE GENOMIC DNA]</scope>
    <source>
        <strain evidence="5">DH-2019</strain>
    </source>
</reference>
<feature type="region of interest" description="Disordered" evidence="2">
    <location>
        <begin position="165"/>
        <end position="259"/>
    </location>
</feature>
<feature type="region of interest" description="Disordered" evidence="2">
    <location>
        <begin position="138"/>
        <end position="157"/>
    </location>
</feature>
<dbReference type="PANTHER" id="PTHR46248:SF9">
    <property type="entry name" value="EXPRESSED PROTEIN"/>
    <property type="match status" value="1"/>
</dbReference>
<feature type="coiled-coil region" evidence="1">
    <location>
        <begin position="41"/>
        <end position="124"/>
    </location>
</feature>
<dbReference type="Pfam" id="PF14389">
    <property type="entry name" value="Lzipper-MIP1"/>
    <property type="match status" value="1"/>
</dbReference>
<feature type="compositionally biased region" description="Basic and acidic residues" evidence="2">
    <location>
        <begin position="217"/>
        <end position="256"/>
    </location>
</feature>
<organism evidence="5 6">
    <name type="scientific">Rehmannia glutinosa</name>
    <name type="common">Chinese foxglove</name>
    <dbReference type="NCBI Taxonomy" id="99300"/>
    <lineage>
        <taxon>Eukaryota</taxon>
        <taxon>Viridiplantae</taxon>
        <taxon>Streptophyta</taxon>
        <taxon>Embryophyta</taxon>
        <taxon>Tracheophyta</taxon>
        <taxon>Spermatophyta</taxon>
        <taxon>Magnoliopsida</taxon>
        <taxon>eudicotyledons</taxon>
        <taxon>Gunneridae</taxon>
        <taxon>Pentapetalae</taxon>
        <taxon>asterids</taxon>
        <taxon>lamiids</taxon>
        <taxon>Lamiales</taxon>
        <taxon>Orobanchaceae</taxon>
        <taxon>Rehmannieae</taxon>
        <taxon>Rehmannia</taxon>
    </lineage>
</organism>
<evidence type="ECO:0000259" key="3">
    <source>
        <dbReference type="Pfam" id="PF04784"/>
    </source>
</evidence>
<dbReference type="EMBL" id="JABTTQ020000003">
    <property type="protein sequence ID" value="KAK6160735.1"/>
    <property type="molecule type" value="Genomic_DNA"/>
</dbReference>
<feature type="domain" description="DUF547" evidence="3">
    <location>
        <begin position="363"/>
        <end position="497"/>
    </location>
</feature>
<dbReference type="Pfam" id="PF04784">
    <property type="entry name" value="DUF547"/>
    <property type="match status" value="1"/>
</dbReference>